<feature type="domain" description="HD Cas3-type" evidence="7">
    <location>
        <begin position="672"/>
        <end position="823"/>
    </location>
</feature>
<evidence type="ECO:0000256" key="2">
    <source>
        <dbReference type="ARBA" id="ARBA00022801"/>
    </source>
</evidence>
<gene>
    <name evidence="8" type="ORF">MFUM_0060</name>
</gene>
<dbReference type="Pfam" id="PF22590">
    <property type="entry name" value="Cas3-like_C_2"/>
    <property type="match status" value="1"/>
</dbReference>
<evidence type="ECO:0000256" key="5">
    <source>
        <dbReference type="ARBA" id="ARBA00023118"/>
    </source>
</evidence>
<keyword evidence="2" id="KW-0378">Hydrolase</keyword>
<dbReference type="PROSITE" id="PS50206">
    <property type="entry name" value="RHODANESE_3"/>
    <property type="match status" value="1"/>
</dbReference>
<keyword evidence="1" id="KW-0547">Nucleotide-binding</keyword>
<evidence type="ECO:0000313" key="9">
    <source>
        <dbReference type="Proteomes" id="UP001161497"/>
    </source>
</evidence>
<accession>A0ABM9IA27</accession>
<keyword evidence="9" id="KW-1185">Reference proteome</keyword>
<dbReference type="InterPro" id="IPR006483">
    <property type="entry name" value="CRISPR-assoc_Cas3_HD"/>
</dbReference>
<sequence>MKDFTSQFCHLTGHEPYYWQIRLYEKLVTGEWEGLRRIVLPTGTGKTSLIPCYLLALANSPIRLPRRLVWIVNRRVVVDQASDDARCLTEKLDKPELEEVRRQLVMLSGGRWPKQPVAVSTLRGQLADNREWYLDPSRPAIIVGTVDMLGSRLIFRGYGCGPWRRAHHAGLLGFDSLIVLDEAHLEPAFDALLDTIETLRTESEICGLAPSHWIRMSATQRNSENAFRLEEDDKQDPVLSKKLKRAKRLTFVKAKSNLAAELKDQAIKLGKKYPGSRIVVFAKSPEDAAKAAKLIRKESKCEVSLLTGEIRGWERDRMTDSDTNYRRFTRPDRHEIGSSAYLVATSAGEVGADLYADHGVCDATTAESMLQRFGRIGRSGVDEEALIVIVISTKDEKDERISKTLEYLQDTIACNACLERIAQTPPPDETFREPPSLLILDRIILDALAATSVQLPKRLINLDEYLHGIEPERAPECHVAWRADVPLLAEASPEKIEEILDFYPVEPRELLRTTVDRLRKAIGGAKPELKCIVQYLVGAVEVMNIADLLRTNLRGAMILLPVEAGGFDEEIGCLVYDGGDKTSNAILDVADNDESEKRRRYLIQEDSDGFFVSIRLGQEEKVGADSLEEFYRKIGAARAKRKVVRLSPEDDVSQQLLAYIVWADKTDASEKNGATTILLSEHQDRVAKECERVAKALGLDDALIEMMQRCGLRHDDGKKDERWQKAAGNSSEKSVAKFLTQHGKLPFGFRHELYSVSDAMSDLEAHIIAAHHGWSRPNFPSAAVEFNPKRAAEADARFARLQSKYGHWGLAYLESILRAADALVSMEEQQA</sequence>
<protein>
    <submittedName>
        <fullName evidence="8">HD Cas3-type domain-containing protein</fullName>
    </submittedName>
</protein>
<evidence type="ECO:0000259" key="7">
    <source>
        <dbReference type="PROSITE" id="PS51643"/>
    </source>
</evidence>
<name>A0ABM9IA27_9BACT</name>
<evidence type="ECO:0000259" key="6">
    <source>
        <dbReference type="PROSITE" id="PS50206"/>
    </source>
</evidence>
<evidence type="ECO:0000313" key="8">
    <source>
        <dbReference type="EMBL" id="CAI9084471.1"/>
    </source>
</evidence>
<keyword evidence="4" id="KW-0067">ATP-binding</keyword>
<reference evidence="8" key="1">
    <citation type="submission" date="2023-03" db="EMBL/GenBank/DDBJ databases">
        <authorList>
            <person name="Cremers G."/>
            <person name="Picone N."/>
        </authorList>
    </citation>
    <scope>NUCLEOTIDE SEQUENCE</scope>
    <source>
        <strain evidence="8">Sample_alias</strain>
    </source>
</reference>
<dbReference type="InterPro" id="IPR054712">
    <property type="entry name" value="Cas3-like_dom"/>
</dbReference>
<dbReference type="InterPro" id="IPR027417">
    <property type="entry name" value="P-loop_NTPase"/>
</dbReference>
<dbReference type="Pfam" id="PF04851">
    <property type="entry name" value="ResIII"/>
    <property type="match status" value="1"/>
</dbReference>
<evidence type="ECO:0000256" key="1">
    <source>
        <dbReference type="ARBA" id="ARBA00022741"/>
    </source>
</evidence>
<dbReference type="RefSeq" id="WP_009062036.1">
    <property type="nucleotide sequence ID" value="NZ_JAHXRZ010000023.1"/>
</dbReference>
<dbReference type="InterPro" id="IPR006935">
    <property type="entry name" value="Helicase/UvrB_N"/>
</dbReference>
<dbReference type="Gene3D" id="3.40.50.300">
    <property type="entry name" value="P-loop containing nucleotide triphosphate hydrolases"/>
    <property type="match status" value="2"/>
</dbReference>
<dbReference type="InterPro" id="IPR001763">
    <property type="entry name" value="Rhodanese-like_dom"/>
</dbReference>
<dbReference type="InterPro" id="IPR013444">
    <property type="entry name" value="Helicase_Cas3_CRISPR-ass_Anaes"/>
</dbReference>
<dbReference type="PROSITE" id="PS51643">
    <property type="entry name" value="HD_CAS3"/>
    <property type="match status" value="1"/>
</dbReference>
<dbReference type="SUPFAM" id="SSF52540">
    <property type="entry name" value="P-loop containing nucleoside triphosphate hydrolases"/>
    <property type="match status" value="1"/>
</dbReference>
<evidence type="ECO:0000256" key="3">
    <source>
        <dbReference type="ARBA" id="ARBA00022806"/>
    </source>
</evidence>
<feature type="domain" description="Rhodanese" evidence="6">
    <location>
        <begin position="259"/>
        <end position="322"/>
    </location>
</feature>
<dbReference type="NCBIfam" id="TIGR02621">
    <property type="entry name" value="cas3_GSU0051"/>
    <property type="match status" value="1"/>
</dbReference>
<keyword evidence="3" id="KW-0347">Helicase</keyword>
<dbReference type="Proteomes" id="UP001161497">
    <property type="component" value="Chromosome"/>
</dbReference>
<dbReference type="EMBL" id="OX458932">
    <property type="protein sequence ID" value="CAI9084471.1"/>
    <property type="molecule type" value="Genomic_DNA"/>
</dbReference>
<keyword evidence="5" id="KW-0051">Antiviral defense</keyword>
<evidence type="ECO:0000256" key="4">
    <source>
        <dbReference type="ARBA" id="ARBA00022840"/>
    </source>
</evidence>
<organism evidence="8 9">
    <name type="scientific">Candidatus Methylacidiphilum fumarolicum</name>
    <dbReference type="NCBI Taxonomy" id="591154"/>
    <lineage>
        <taxon>Bacteria</taxon>
        <taxon>Pseudomonadati</taxon>
        <taxon>Verrucomicrobiota</taxon>
        <taxon>Methylacidiphilae</taxon>
        <taxon>Methylacidiphilales</taxon>
        <taxon>Methylacidiphilaceae</taxon>
        <taxon>Methylacidiphilum (ex Ratnadevi et al. 2023)</taxon>
    </lineage>
</organism>
<proteinExistence type="predicted"/>